<dbReference type="PANTHER" id="PTHR43081:SF1">
    <property type="entry name" value="ADENYLATE CYCLASE, TERMINAL-DIFFERENTIATION SPECIFIC"/>
    <property type="match status" value="1"/>
</dbReference>
<dbReference type="InterPro" id="IPR001054">
    <property type="entry name" value="A/G_cyclase"/>
</dbReference>
<dbReference type="Proteomes" id="UP000094501">
    <property type="component" value="Unassembled WGS sequence"/>
</dbReference>
<evidence type="ECO:0000256" key="1">
    <source>
        <dbReference type="SAM" id="Phobius"/>
    </source>
</evidence>
<dbReference type="InterPro" id="IPR050697">
    <property type="entry name" value="Adenylyl/Guanylyl_Cyclase_3/4"/>
</dbReference>
<dbReference type="SMART" id="SM00044">
    <property type="entry name" value="CYCc"/>
    <property type="match status" value="1"/>
</dbReference>
<feature type="domain" description="Guanylate cyclase" evidence="2">
    <location>
        <begin position="448"/>
        <end position="580"/>
    </location>
</feature>
<dbReference type="STRING" id="1774968.AUC68_01605"/>
<evidence type="ECO:0000313" key="4">
    <source>
        <dbReference type="EMBL" id="ODR99857.1"/>
    </source>
</evidence>
<keyword evidence="1" id="KW-1133">Transmembrane helix</keyword>
<keyword evidence="1" id="KW-0812">Transmembrane</keyword>
<organism evidence="4 5">
    <name type="scientific">Methyloceanibacter methanicus</name>
    <dbReference type="NCBI Taxonomy" id="1774968"/>
    <lineage>
        <taxon>Bacteria</taxon>
        <taxon>Pseudomonadati</taxon>
        <taxon>Pseudomonadota</taxon>
        <taxon>Alphaproteobacteria</taxon>
        <taxon>Hyphomicrobiales</taxon>
        <taxon>Hyphomicrobiaceae</taxon>
        <taxon>Methyloceanibacter</taxon>
    </lineage>
</organism>
<dbReference type="InterPro" id="IPR029787">
    <property type="entry name" value="Nucleotide_cyclase"/>
</dbReference>
<evidence type="ECO:0000313" key="5">
    <source>
        <dbReference type="Proteomes" id="UP000094501"/>
    </source>
</evidence>
<dbReference type="Gene3D" id="3.30.70.1230">
    <property type="entry name" value="Nucleotide cyclase"/>
    <property type="match status" value="1"/>
</dbReference>
<dbReference type="GO" id="GO:0004016">
    <property type="term" value="F:adenylate cyclase activity"/>
    <property type="evidence" value="ECO:0007669"/>
    <property type="project" value="UniProtKB-ARBA"/>
</dbReference>
<keyword evidence="5" id="KW-1185">Reference proteome</keyword>
<reference evidence="4 5" key="1">
    <citation type="journal article" date="2016" name="Environ. Microbiol.">
        <title>New Methyloceanibacter diversity from North Sea sediments includes methanotroph containing solely the soluble methane monooxygenase.</title>
        <authorList>
            <person name="Vekeman B."/>
            <person name="Kerckhof F.M."/>
            <person name="Cremers G."/>
            <person name="de Vos P."/>
            <person name="Vandamme P."/>
            <person name="Boon N."/>
            <person name="Op den Camp H.J."/>
            <person name="Heylen K."/>
        </authorList>
    </citation>
    <scope>NUCLEOTIDE SEQUENCE [LARGE SCALE GENOMIC DNA]</scope>
    <source>
        <strain evidence="4 5">R-67174</strain>
    </source>
</reference>
<keyword evidence="1" id="KW-0472">Membrane</keyword>
<evidence type="ECO:0000259" key="3">
    <source>
        <dbReference type="PROSITE" id="PS50885"/>
    </source>
</evidence>
<proteinExistence type="predicted"/>
<dbReference type="PROSITE" id="PS50885">
    <property type="entry name" value="HAMP"/>
    <property type="match status" value="1"/>
</dbReference>
<feature type="transmembrane region" description="Helical" evidence="1">
    <location>
        <begin position="347"/>
        <end position="366"/>
    </location>
</feature>
<dbReference type="AlphaFoldDB" id="A0A1E3W213"/>
<dbReference type="PROSITE" id="PS50125">
    <property type="entry name" value="GUANYLATE_CYCLASE_2"/>
    <property type="match status" value="1"/>
</dbReference>
<gene>
    <name evidence="4" type="ORF">AUC68_01605</name>
</gene>
<evidence type="ECO:0000259" key="2">
    <source>
        <dbReference type="PROSITE" id="PS50125"/>
    </source>
</evidence>
<dbReference type="GO" id="GO:0035556">
    <property type="term" value="P:intracellular signal transduction"/>
    <property type="evidence" value="ECO:0007669"/>
    <property type="project" value="InterPro"/>
</dbReference>
<dbReference type="GO" id="GO:0006171">
    <property type="term" value="P:cAMP biosynthetic process"/>
    <property type="evidence" value="ECO:0007669"/>
    <property type="project" value="TreeGrafter"/>
</dbReference>
<dbReference type="CDD" id="cd07302">
    <property type="entry name" value="CHD"/>
    <property type="match status" value="1"/>
</dbReference>
<dbReference type="InterPro" id="IPR003660">
    <property type="entry name" value="HAMP_dom"/>
</dbReference>
<comment type="caution">
    <text evidence="4">The sequence shown here is derived from an EMBL/GenBank/DDBJ whole genome shotgun (WGS) entry which is preliminary data.</text>
</comment>
<dbReference type="PANTHER" id="PTHR43081">
    <property type="entry name" value="ADENYLATE CYCLASE, TERMINAL-DIFFERENTIATION SPECIFIC-RELATED"/>
    <property type="match status" value="1"/>
</dbReference>
<dbReference type="Pfam" id="PF00211">
    <property type="entry name" value="Guanylate_cyc"/>
    <property type="match status" value="1"/>
</dbReference>
<name>A0A1E3W213_9HYPH</name>
<evidence type="ECO:0008006" key="6">
    <source>
        <dbReference type="Google" id="ProtNLM"/>
    </source>
</evidence>
<protein>
    <recommendedName>
        <fullName evidence="6">Guanylate cyclase domain-containing protein</fullName>
    </recommendedName>
</protein>
<sequence length="703" mass="76739">MLAVLLTAVALLGTAAYLYAKFAVQDLGAQVLDQAAARVEQHVEHALDVAENEAATVAALIADGWLDPDDQERVSAYFLEALKARPSLSYLSFGMPSGKYYHAFRDRDGGLSVLWLTPQPDGTRDLYEFNILPDGTEEQVRDIPQSTRTPPYDRPYYRAADEAGVPIWTESYVFLGSGESLDVPGVSRAVPATQPPGGDFAGVLTADFDLFALSRFLRDVTLGSEGFPFLVEIASDGSRRIIAHPAAAAPDPDGRLDLTEPSPDGEGRVTIRADEIKDPRVVKFLEVLGLDLSAIPAELQRVRFETDGRTYIGGFRHLGREGGPNWIIGMLLPEDEVFGDVDRMAQLMLYFGLGGVLMAIALSVLLSRRIAGNLSKIAAETREIGQFELEPKAPVQSRIREISTLAAAVEEMKTGLRSFQKYVPADLVRLLLESGEEAKLGGARKEITIYFSDIVGFTSISESLTPEVLADLLSQYFEQMTGEILRNGGTVDKFMGDAIMAFWGAPQPSDDCPLAACRAALANRAKLDELRADWTRAGLPALRARTGIHTGVATVGNFGSPDRLDYTAIGDTVNVASRLEGLNRVYNTEILISGVTRAVVEDQLFTRVIDKVAVKGRKEGLLVYELLGETAHVPEAERERASLYTEAFERYLNRQWTAARDGFATVLEQVPGDAAARIMLDRCEAYAASPPPPDWDGIFHPPK</sequence>
<accession>A0A1E3W213</accession>
<dbReference type="GO" id="GO:0016020">
    <property type="term" value="C:membrane"/>
    <property type="evidence" value="ECO:0007669"/>
    <property type="project" value="InterPro"/>
</dbReference>
<feature type="domain" description="HAMP" evidence="3">
    <location>
        <begin position="368"/>
        <end position="421"/>
    </location>
</feature>
<dbReference type="Gene3D" id="3.30.450.20">
    <property type="entry name" value="PAS domain"/>
    <property type="match status" value="1"/>
</dbReference>
<dbReference type="SUPFAM" id="SSF55073">
    <property type="entry name" value="Nucleotide cyclase"/>
    <property type="match status" value="1"/>
</dbReference>
<dbReference type="Gene3D" id="6.10.340.10">
    <property type="match status" value="1"/>
</dbReference>
<dbReference type="EMBL" id="LPWG01000010">
    <property type="protein sequence ID" value="ODR99857.1"/>
    <property type="molecule type" value="Genomic_DNA"/>
</dbReference>